<evidence type="ECO:0000313" key="8">
    <source>
        <dbReference type="Proteomes" id="UP000199409"/>
    </source>
</evidence>
<evidence type="ECO:0000256" key="1">
    <source>
        <dbReference type="ARBA" id="ARBA00004141"/>
    </source>
</evidence>
<dbReference type="InterPro" id="IPR051611">
    <property type="entry name" value="ECF_transporter_component"/>
</dbReference>
<dbReference type="AlphaFoldDB" id="A0A1H3VS87"/>
<evidence type="ECO:0000313" key="7">
    <source>
        <dbReference type="EMBL" id="SDZ77637.1"/>
    </source>
</evidence>
<accession>A0A1H3VS87</accession>
<keyword evidence="4 6" id="KW-1133">Transmembrane helix</keyword>
<keyword evidence="5 6" id="KW-0472">Membrane</keyword>
<organism evidence="7 8">
    <name type="scientific">Desulfuromusa kysingii</name>
    <dbReference type="NCBI Taxonomy" id="37625"/>
    <lineage>
        <taxon>Bacteria</taxon>
        <taxon>Pseudomonadati</taxon>
        <taxon>Thermodesulfobacteriota</taxon>
        <taxon>Desulfuromonadia</taxon>
        <taxon>Desulfuromonadales</taxon>
        <taxon>Geopsychrobacteraceae</taxon>
        <taxon>Desulfuromusa</taxon>
    </lineage>
</organism>
<feature type="transmembrane region" description="Helical" evidence="6">
    <location>
        <begin position="68"/>
        <end position="91"/>
    </location>
</feature>
<sequence length="274" mass="30622">MLALSGAKSNPKPFSQWMGKLDIRIKVLTMFVLSLSLIFLKNPVGLAFLGVLSTICLFSLGKYRLMGIIYLILVITWMLSQGFTMLLGLFVPAMKEQTVLQTIIPFLRMWPLINMALTVALSMEIGGALIALKKMRLPRLIYLPVMVALRFIPGFINDMKQLRDCLLIRGISLNLLALISHPNRTLRLLVVPMVIRALRLADELAIAAELKRVGYGEGLKTEKARLRWCDSTFFVAAMLALVVAWNIPGYEVESGMMSSINKPQTQGHMESGQQ</sequence>
<dbReference type="GO" id="GO:0005886">
    <property type="term" value="C:plasma membrane"/>
    <property type="evidence" value="ECO:0007669"/>
    <property type="project" value="UniProtKB-ARBA"/>
</dbReference>
<gene>
    <name evidence="7" type="ORF">SAMN05660420_00253</name>
</gene>
<dbReference type="EMBL" id="FNQN01000001">
    <property type="protein sequence ID" value="SDZ77637.1"/>
    <property type="molecule type" value="Genomic_DNA"/>
</dbReference>
<reference evidence="7 8" key="1">
    <citation type="submission" date="2016-10" db="EMBL/GenBank/DDBJ databases">
        <authorList>
            <person name="de Groot N.N."/>
        </authorList>
    </citation>
    <scope>NUCLEOTIDE SEQUENCE [LARGE SCALE GENOMIC DNA]</scope>
    <source>
        <strain evidence="7 8">DSM 7343</strain>
    </source>
</reference>
<feature type="transmembrane region" description="Helical" evidence="6">
    <location>
        <begin position="45"/>
        <end position="61"/>
    </location>
</feature>
<dbReference type="Pfam" id="PF02361">
    <property type="entry name" value="CbiQ"/>
    <property type="match status" value="1"/>
</dbReference>
<protein>
    <submittedName>
        <fullName evidence="7">Energy-coupling factor transport system permease protein</fullName>
    </submittedName>
</protein>
<feature type="transmembrane region" description="Helical" evidence="6">
    <location>
        <begin position="21"/>
        <end position="39"/>
    </location>
</feature>
<dbReference type="RefSeq" id="WP_092344119.1">
    <property type="nucleotide sequence ID" value="NZ_FNQN01000001.1"/>
</dbReference>
<evidence type="ECO:0000256" key="6">
    <source>
        <dbReference type="SAM" id="Phobius"/>
    </source>
</evidence>
<proteinExistence type="predicted"/>
<dbReference type="OrthoDB" id="5422272at2"/>
<evidence type="ECO:0000256" key="4">
    <source>
        <dbReference type="ARBA" id="ARBA00022989"/>
    </source>
</evidence>
<feature type="transmembrane region" description="Helical" evidence="6">
    <location>
        <begin position="111"/>
        <end position="132"/>
    </location>
</feature>
<dbReference type="PANTHER" id="PTHR34857">
    <property type="entry name" value="SLL0384 PROTEIN"/>
    <property type="match status" value="1"/>
</dbReference>
<keyword evidence="2" id="KW-1003">Cell membrane</keyword>
<dbReference type="CDD" id="cd16914">
    <property type="entry name" value="EcfT"/>
    <property type="match status" value="1"/>
</dbReference>
<evidence type="ECO:0000256" key="2">
    <source>
        <dbReference type="ARBA" id="ARBA00022475"/>
    </source>
</evidence>
<evidence type="ECO:0000256" key="3">
    <source>
        <dbReference type="ARBA" id="ARBA00022692"/>
    </source>
</evidence>
<comment type="subcellular location">
    <subcellularLocation>
        <location evidence="1">Membrane</location>
        <topology evidence="1">Multi-pass membrane protein</topology>
    </subcellularLocation>
</comment>
<dbReference type="STRING" id="37625.SAMN05660420_00253"/>
<feature type="transmembrane region" description="Helical" evidence="6">
    <location>
        <begin position="228"/>
        <end position="247"/>
    </location>
</feature>
<dbReference type="PANTHER" id="PTHR34857:SF2">
    <property type="entry name" value="SLL0384 PROTEIN"/>
    <property type="match status" value="1"/>
</dbReference>
<dbReference type="InterPro" id="IPR003339">
    <property type="entry name" value="ABC/ECF_trnsptr_transmembrane"/>
</dbReference>
<keyword evidence="3 6" id="KW-0812">Transmembrane</keyword>
<dbReference type="Proteomes" id="UP000199409">
    <property type="component" value="Unassembled WGS sequence"/>
</dbReference>
<evidence type="ECO:0000256" key="5">
    <source>
        <dbReference type="ARBA" id="ARBA00023136"/>
    </source>
</evidence>
<keyword evidence="8" id="KW-1185">Reference proteome</keyword>
<name>A0A1H3VS87_9BACT</name>